<organism evidence="1 2">
    <name type="scientific">Elysia marginata</name>
    <dbReference type="NCBI Taxonomy" id="1093978"/>
    <lineage>
        <taxon>Eukaryota</taxon>
        <taxon>Metazoa</taxon>
        <taxon>Spiralia</taxon>
        <taxon>Lophotrochozoa</taxon>
        <taxon>Mollusca</taxon>
        <taxon>Gastropoda</taxon>
        <taxon>Heterobranchia</taxon>
        <taxon>Euthyneura</taxon>
        <taxon>Panpulmonata</taxon>
        <taxon>Sacoglossa</taxon>
        <taxon>Placobranchoidea</taxon>
        <taxon>Plakobranchidae</taxon>
        <taxon>Elysia</taxon>
    </lineage>
</organism>
<reference evidence="1 2" key="1">
    <citation type="journal article" date="2021" name="Elife">
        <title>Chloroplast acquisition without the gene transfer in kleptoplastic sea slugs, Plakobranchus ocellatus.</title>
        <authorList>
            <person name="Maeda T."/>
            <person name="Takahashi S."/>
            <person name="Yoshida T."/>
            <person name="Shimamura S."/>
            <person name="Takaki Y."/>
            <person name="Nagai Y."/>
            <person name="Toyoda A."/>
            <person name="Suzuki Y."/>
            <person name="Arimoto A."/>
            <person name="Ishii H."/>
            <person name="Satoh N."/>
            <person name="Nishiyama T."/>
            <person name="Hasebe M."/>
            <person name="Maruyama T."/>
            <person name="Minagawa J."/>
            <person name="Obokata J."/>
            <person name="Shigenobu S."/>
        </authorList>
    </citation>
    <scope>NUCLEOTIDE SEQUENCE [LARGE SCALE GENOMIC DNA]</scope>
</reference>
<dbReference type="Proteomes" id="UP000762676">
    <property type="component" value="Unassembled WGS sequence"/>
</dbReference>
<dbReference type="EMBL" id="BMAT01012115">
    <property type="protein sequence ID" value="GFR86250.1"/>
    <property type="molecule type" value="Genomic_DNA"/>
</dbReference>
<sequence>MCKVYYREPSLPLWSRDPGQAAYPAGLRLPKQTSHMAQVDVPTAAKLYGWKAELRMTTMFNKAANISVHTLRRIKEERNCFH</sequence>
<proteinExistence type="predicted"/>
<dbReference type="AlphaFoldDB" id="A0AAV4GMJ2"/>
<evidence type="ECO:0008006" key="3">
    <source>
        <dbReference type="Google" id="ProtNLM"/>
    </source>
</evidence>
<evidence type="ECO:0000313" key="2">
    <source>
        <dbReference type="Proteomes" id="UP000762676"/>
    </source>
</evidence>
<comment type="caution">
    <text evidence="1">The sequence shown here is derived from an EMBL/GenBank/DDBJ whole genome shotgun (WGS) entry which is preliminary data.</text>
</comment>
<protein>
    <recommendedName>
        <fullName evidence="3">HTH psq-type domain-containing protein</fullName>
    </recommendedName>
</protein>
<accession>A0AAV4GMJ2</accession>
<name>A0AAV4GMJ2_9GAST</name>
<evidence type="ECO:0000313" key="1">
    <source>
        <dbReference type="EMBL" id="GFR86250.1"/>
    </source>
</evidence>
<gene>
    <name evidence="1" type="ORF">ElyMa_006048000</name>
</gene>
<keyword evidence="2" id="KW-1185">Reference proteome</keyword>